<proteinExistence type="predicted"/>
<feature type="region of interest" description="Disordered" evidence="2">
    <location>
        <begin position="201"/>
        <end position="227"/>
    </location>
</feature>
<feature type="region of interest" description="Disordered" evidence="2">
    <location>
        <begin position="170"/>
        <end position="189"/>
    </location>
</feature>
<feature type="region of interest" description="Disordered" evidence="2">
    <location>
        <begin position="116"/>
        <end position="136"/>
    </location>
</feature>
<feature type="compositionally biased region" description="Low complexity" evidence="2">
    <location>
        <begin position="273"/>
        <end position="288"/>
    </location>
</feature>
<accession>A0A7S3T602</accession>
<gene>
    <name evidence="3" type="ORF">SACU0126_LOCUS22011</name>
</gene>
<keyword evidence="1" id="KW-0175">Coiled coil</keyword>
<organism evidence="3">
    <name type="scientific">Strombidinopsis acuminata</name>
    <dbReference type="NCBI Taxonomy" id="141414"/>
    <lineage>
        <taxon>Eukaryota</taxon>
        <taxon>Sar</taxon>
        <taxon>Alveolata</taxon>
        <taxon>Ciliophora</taxon>
        <taxon>Intramacronucleata</taxon>
        <taxon>Spirotrichea</taxon>
        <taxon>Choreotrichia</taxon>
        <taxon>Choreotrichida</taxon>
        <taxon>Strombidinopsidae</taxon>
        <taxon>Strombidinopsis</taxon>
    </lineage>
</organism>
<feature type="region of interest" description="Disordered" evidence="2">
    <location>
        <begin position="269"/>
        <end position="288"/>
    </location>
</feature>
<feature type="compositionally biased region" description="Low complexity" evidence="2">
    <location>
        <begin position="215"/>
        <end position="227"/>
    </location>
</feature>
<evidence type="ECO:0000313" key="3">
    <source>
        <dbReference type="EMBL" id="CAE0573897.1"/>
    </source>
</evidence>
<evidence type="ECO:0000256" key="1">
    <source>
        <dbReference type="SAM" id="Coils"/>
    </source>
</evidence>
<evidence type="ECO:0000256" key="2">
    <source>
        <dbReference type="SAM" id="MobiDB-lite"/>
    </source>
</evidence>
<dbReference type="EMBL" id="HBIQ01069095">
    <property type="protein sequence ID" value="CAE0573897.1"/>
    <property type="molecule type" value="Transcribed_RNA"/>
</dbReference>
<feature type="coiled-coil region" evidence="1">
    <location>
        <begin position="37"/>
        <end position="92"/>
    </location>
</feature>
<sequence length="288" mass="31528">MVTIGSHDVSNPEDLKTVRELREEVVRLKQGLPVQSQTKLAIENARLEAECERLRKRVEGYQLTMEQFGRRMAEMEAENVTLKVQLELAQKMGSPPVDESAALLNELSDLLRDERRKSRLSRGQEEAGEASNVRRDSSDFLELVRKANAALEAELDGPPKAPIVALNGAQLTTGSPAPDLPTGEASPKGTASLAVARDVGAVPPTASKEGEKSSAAEARLATAQQAEQRLRELEAEIRQTKVEEMAFKMRQIESKFNESLGKAAKPMEPFDALSLDEQLEELGLGQSD</sequence>
<name>A0A7S3T602_9SPIT</name>
<protein>
    <submittedName>
        <fullName evidence="3">Uncharacterized protein</fullName>
    </submittedName>
</protein>
<dbReference type="AlphaFoldDB" id="A0A7S3T602"/>
<reference evidence="3" key="1">
    <citation type="submission" date="2021-01" db="EMBL/GenBank/DDBJ databases">
        <authorList>
            <person name="Corre E."/>
            <person name="Pelletier E."/>
            <person name="Niang G."/>
            <person name="Scheremetjew M."/>
            <person name="Finn R."/>
            <person name="Kale V."/>
            <person name="Holt S."/>
            <person name="Cochrane G."/>
            <person name="Meng A."/>
            <person name="Brown T."/>
            <person name="Cohen L."/>
        </authorList>
    </citation>
    <scope>NUCLEOTIDE SEQUENCE</scope>
    <source>
        <strain evidence="3">SPMC142</strain>
    </source>
</reference>